<protein>
    <submittedName>
        <fullName evidence="1">Phosphotyrosine protein phosphatase</fullName>
    </submittedName>
</protein>
<evidence type="ECO:0000313" key="2">
    <source>
        <dbReference type="Proteomes" id="UP000031587"/>
    </source>
</evidence>
<dbReference type="AlphaFoldDB" id="A0AAE2DM92"/>
<name>A0AAE2DM92_PSEFL</name>
<sequence length="108" mass="12405">MLKVLFICSQNRLRSPTAEQRFDDWPGVETASAGTDREADVPVSPELLHWADLICVMEPAHRKKLSSRFRSALANKHVVCLHIPDEYEYMDPELIKLLEESVIRYLPA</sequence>
<dbReference type="EMBL" id="JTGH01000007">
    <property type="protein sequence ID" value="KIF61846.1"/>
    <property type="molecule type" value="Genomic_DNA"/>
</dbReference>
<dbReference type="SUPFAM" id="SSF52788">
    <property type="entry name" value="Phosphotyrosine protein phosphatases I"/>
    <property type="match status" value="1"/>
</dbReference>
<evidence type="ECO:0000313" key="1">
    <source>
        <dbReference type="EMBL" id="KIF61846.1"/>
    </source>
</evidence>
<comment type="caution">
    <text evidence="1">The sequence shown here is derived from an EMBL/GenBank/DDBJ whole genome shotgun (WGS) entry which is preliminary data.</text>
</comment>
<dbReference type="InterPro" id="IPR036196">
    <property type="entry name" value="Ptyr_pPase_sf"/>
</dbReference>
<dbReference type="RefSeq" id="WP_039767343.1">
    <property type="nucleotide sequence ID" value="NZ_JTGH01000007.1"/>
</dbReference>
<organism evidence="1 2">
    <name type="scientific">Pseudomonas fluorescens</name>
    <dbReference type="NCBI Taxonomy" id="294"/>
    <lineage>
        <taxon>Bacteria</taxon>
        <taxon>Pseudomonadati</taxon>
        <taxon>Pseudomonadota</taxon>
        <taxon>Gammaproteobacteria</taxon>
        <taxon>Pseudomonadales</taxon>
        <taxon>Pseudomonadaceae</taxon>
        <taxon>Pseudomonas</taxon>
    </lineage>
</organism>
<gene>
    <name evidence="1" type="ORF">QS95_08380</name>
</gene>
<proteinExistence type="predicted"/>
<dbReference type="PIRSF" id="PIRSF029416">
    <property type="entry name" value="UCP029416_PTP"/>
    <property type="match status" value="1"/>
</dbReference>
<reference evidence="1 2" key="1">
    <citation type="submission" date="2014-11" db="EMBL/GenBank/DDBJ databases">
        <title>Draft genome sequence of Pseudomonas fluorescens strains SF4c SF39a.</title>
        <authorList>
            <person name="Underwood G.E."/>
            <person name="Ly L.K."/>
            <person name="Bitzer A.S."/>
            <person name="Godino A."/>
            <person name="Bucci V."/>
            <person name="Fischer S."/>
            <person name="Silby M.W."/>
        </authorList>
    </citation>
    <scope>NUCLEOTIDE SEQUENCE [LARGE SCALE GENOMIC DNA]</scope>
    <source>
        <strain evidence="1 2">SF4c</strain>
    </source>
</reference>
<dbReference type="Proteomes" id="UP000031587">
    <property type="component" value="Unassembled WGS sequence"/>
</dbReference>
<dbReference type="Gene3D" id="3.40.50.2300">
    <property type="match status" value="1"/>
</dbReference>
<accession>A0AAE2DM92</accession>
<dbReference type="InterPro" id="IPR016919">
    <property type="entry name" value="UCP029416_PTP"/>
</dbReference>